<name>A0A6J1D8H6_MOMCH</name>
<dbReference type="AlphaFoldDB" id="A0A6J1D8H6"/>
<feature type="region of interest" description="Disordered" evidence="1">
    <location>
        <begin position="116"/>
        <end position="140"/>
    </location>
</feature>
<dbReference type="PANTHER" id="PTHR37722:SF2">
    <property type="entry name" value="OS01G0167700 PROTEIN"/>
    <property type="match status" value="1"/>
</dbReference>
<evidence type="ECO:0000313" key="3">
    <source>
        <dbReference type="RefSeq" id="XP_022149617.1"/>
    </source>
</evidence>
<keyword evidence="2" id="KW-1185">Reference proteome</keyword>
<protein>
    <submittedName>
        <fullName evidence="3">Uncharacterized protein LOC111018001</fullName>
    </submittedName>
</protein>
<evidence type="ECO:0000256" key="1">
    <source>
        <dbReference type="SAM" id="MobiDB-lite"/>
    </source>
</evidence>
<feature type="compositionally biased region" description="Basic residues" evidence="1">
    <location>
        <begin position="8"/>
        <end position="23"/>
    </location>
</feature>
<sequence>MLQWMGGSRRKVATSRKSTHNRQKQYFEQRKRRQQLTSGLENCHDAVDTGREQKEHRSLDILSLLNLSIIPQENKTAYTIEASTSTGQSHFMTDPEPTLYNIETVEKSAEFENKRAPSGYKGETLSPMKNVNNDPDNHYNTKNEVDSRSDLGMTAVEQNLSIFDLLGDEGMVGNSVGSPMKEAHVAFSVEGLGRVGMETPACSPQHTGRSFSYGFSPRKKSMQPWNSSENIKMLDDLELEGDIIMRDIKKHSDDGLLNYSLGMMDACDNPKKSHAKISFHSIEDCKRNKHYGGKSIFDGTDGGRDRLDGGFRFLNDDFLGEMECDFFEKNHFDEIDSNSSDFMKYGKYDISANAFDGPYLPKKRGVSAAGTMDKFNLFDPVKSRSKHHTFGYDCDSMLDTKRNSKTRISDFEDKSLQPDWFCPMADDATDNFSLLSEESCSSSAVRCEAFNSTTLDSNLRQSMRRGRDDDYGPGNSLNQGDDANEPGKYARKSNSSKFKPVHHSKLPSMENLRPFKNWSFEKECNLSSLCQNPAPDRPFRGPMPWNGDPFSESALPELSFTGKHGETVPRPSSSSVSKIYSFEPSNMESGALGRDLYSNSKLVGTNRTMTEATSSHGEAAISPVLSAQGSVGTGEKSESKVPSLGSEKVDFQEEKCTKSKDACVDDRDTEFLDDDSNYEKKKKNCDSIRNETENESLAEKNLETSHYSDHTDKKIGDKTRSANEYKFKHDDKVCVPCEGEKEAEDLRGEGRKRRSKSCSIGSSSQVMMLESYVLQLLFVQKVLRQASSHDFMKNA</sequence>
<feature type="region of interest" description="Disordered" evidence="1">
    <location>
        <begin position="458"/>
        <end position="505"/>
    </location>
</feature>
<feature type="region of interest" description="Disordered" evidence="1">
    <location>
        <begin position="680"/>
        <end position="716"/>
    </location>
</feature>
<accession>A0A6J1D8H6</accession>
<dbReference type="PANTHER" id="PTHR37722">
    <property type="entry name" value="OS01G0167700 PROTEIN"/>
    <property type="match status" value="1"/>
</dbReference>
<proteinExistence type="predicted"/>
<dbReference type="Proteomes" id="UP000504603">
    <property type="component" value="Unplaced"/>
</dbReference>
<feature type="region of interest" description="Disordered" evidence="1">
    <location>
        <begin position="1"/>
        <end position="41"/>
    </location>
</feature>
<dbReference type="GeneID" id="111018001"/>
<dbReference type="KEGG" id="mcha:111018001"/>
<feature type="compositionally biased region" description="Basic and acidic residues" evidence="1">
    <location>
        <begin position="684"/>
        <end position="716"/>
    </location>
</feature>
<reference evidence="3" key="1">
    <citation type="submission" date="2025-08" db="UniProtKB">
        <authorList>
            <consortium name="RefSeq"/>
        </authorList>
    </citation>
    <scope>IDENTIFICATION</scope>
    <source>
        <strain evidence="3">OHB3-1</strain>
    </source>
</reference>
<gene>
    <name evidence="3" type="primary">LOC111018001</name>
</gene>
<dbReference type="OrthoDB" id="994901at2759"/>
<evidence type="ECO:0000313" key="2">
    <source>
        <dbReference type="Proteomes" id="UP000504603"/>
    </source>
</evidence>
<organism evidence="2 3">
    <name type="scientific">Momordica charantia</name>
    <name type="common">Bitter gourd</name>
    <name type="synonym">Balsam pear</name>
    <dbReference type="NCBI Taxonomy" id="3673"/>
    <lineage>
        <taxon>Eukaryota</taxon>
        <taxon>Viridiplantae</taxon>
        <taxon>Streptophyta</taxon>
        <taxon>Embryophyta</taxon>
        <taxon>Tracheophyta</taxon>
        <taxon>Spermatophyta</taxon>
        <taxon>Magnoliopsida</taxon>
        <taxon>eudicotyledons</taxon>
        <taxon>Gunneridae</taxon>
        <taxon>Pentapetalae</taxon>
        <taxon>rosids</taxon>
        <taxon>fabids</taxon>
        <taxon>Cucurbitales</taxon>
        <taxon>Cucurbitaceae</taxon>
        <taxon>Momordiceae</taxon>
        <taxon>Momordica</taxon>
    </lineage>
</organism>
<feature type="region of interest" description="Disordered" evidence="1">
    <location>
        <begin position="609"/>
        <end position="651"/>
    </location>
</feature>
<dbReference type="RefSeq" id="XP_022149617.1">
    <property type="nucleotide sequence ID" value="XM_022293925.1"/>
</dbReference>